<dbReference type="EMBL" id="JBEZVE010000019">
    <property type="protein sequence ID" value="MEU3785232.1"/>
    <property type="molecule type" value="Genomic_DNA"/>
</dbReference>
<evidence type="ECO:0000313" key="2">
    <source>
        <dbReference type="Proteomes" id="UP001550739"/>
    </source>
</evidence>
<dbReference type="RefSeq" id="WP_361706799.1">
    <property type="nucleotide sequence ID" value="NZ_JBEZVE010000019.1"/>
</dbReference>
<protein>
    <submittedName>
        <fullName evidence="1">Uncharacterized protein</fullName>
    </submittedName>
</protein>
<gene>
    <name evidence="1" type="ORF">AB0E89_32645</name>
</gene>
<proteinExistence type="predicted"/>
<organism evidence="1 2">
    <name type="scientific">Streptomyces sp. 900129855</name>
    <dbReference type="NCBI Taxonomy" id="3155129"/>
    <lineage>
        <taxon>Bacteria</taxon>
        <taxon>Bacillati</taxon>
        <taxon>Actinomycetota</taxon>
        <taxon>Actinomycetes</taxon>
        <taxon>Kitasatosporales</taxon>
        <taxon>Streptomycetaceae</taxon>
        <taxon>Streptomyces</taxon>
    </lineage>
</organism>
<reference evidence="1 2" key="1">
    <citation type="submission" date="2024-06" db="EMBL/GenBank/DDBJ databases">
        <title>The Natural Products Discovery Center: Release of the First 8490 Sequenced Strains for Exploring Actinobacteria Biosynthetic Diversity.</title>
        <authorList>
            <person name="Kalkreuter E."/>
            <person name="Kautsar S.A."/>
            <person name="Yang D."/>
            <person name="Bader C.D."/>
            <person name="Teijaro C.N."/>
            <person name="Fluegel L."/>
            <person name="Davis C.M."/>
            <person name="Simpson J.R."/>
            <person name="Lauterbach L."/>
            <person name="Steele A.D."/>
            <person name="Gui C."/>
            <person name="Meng S."/>
            <person name="Li G."/>
            <person name="Viehrig K."/>
            <person name="Ye F."/>
            <person name="Su P."/>
            <person name="Kiefer A.F."/>
            <person name="Nichols A."/>
            <person name="Cepeda A.J."/>
            <person name="Yan W."/>
            <person name="Fan B."/>
            <person name="Jiang Y."/>
            <person name="Adhikari A."/>
            <person name="Zheng C.-J."/>
            <person name="Schuster L."/>
            <person name="Cowan T.M."/>
            <person name="Smanski M.J."/>
            <person name="Chevrette M.G."/>
            <person name="De Carvalho L.P.S."/>
            <person name="Shen B."/>
        </authorList>
    </citation>
    <scope>NUCLEOTIDE SEQUENCE [LARGE SCALE GENOMIC DNA]</scope>
    <source>
        <strain evidence="1 2">NPDC033843</strain>
    </source>
</reference>
<comment type="caution">
    <text evidence="1">The sequence shown here is derived from an EMBL/GenBank/DDBJ whole genome shotgun (WGS) entry which is preliminary data.</text>
</comment>
<sequence length="113" mass="12661">MTARIRLDDLTGADLDALYTELERLRAPAERLGISGPEAAPPARRWQVEVRVNGRYGTLVRDITERDRAVEAYRRRRKQHPDSGVRLVRRVTVSVVDDPDAPAGNETATEGAR</sequence>
<name>A0ABV2ZRM8_9ACTN</name>
<keyword evidence="2" id="KW-1185">Reference proteome</keyword>
<accession>A0ABV2ZRM8</accession>
<dbReference type="Proteomes" id="UP001550739">
    <property type="component" value="Unassembled WGS sequence"/>
</dbReference>
<evidence type="ECO:0000313" key="1">
    <source>
        <dbReference type="EMBL" id="MEU3785232.1"/>
    </source>
</evidence>